<dbReference type="InterPro" id="IPR004273">
    <property type="entry name" value="Dynein_heavy_D6_P-loop"/>
</dbReference>
<evidence type="ECO:0000259" key="25">
    <source>
        <dbReference type="Pfam" id="PF18199"/>
    </source>
</evidence>
<dbReference type="Pfam" id="PF08393">
    <property type="entry name" value="DHC_N2"/>
    <property type="match status" value="1"/>
</dbReference>
<evidence type="ECO:0000256" key="13">
    <source>
        <dbReference type="ARBA" id="ARBA00023273"/>
    </source>
</evidence>
<feature type="domain" description="Dynein heavy chain AAA module D4" evidence="20">
    <location>
        <begin position="2782"/>
        <end position="3042"/>
    </location>
</feature>
<evidence type="ECO:0000256" key="14">
    <source>
        <dbReference type="SAM" id="Coils"/>
    </source>
</evidence>
<dbReference type="Gene3D" id="1.20.920.30">
    <property type="match status" value="1"/>
</dbReference>
<comment type="similarity">
    <text evidence="2">Belongs to the dynein heavy chain family.</text>
</comment>
<dbReference type="Gene3D" id="1.10.287.2620">
    <property type="match status" value="1"/>
</dbReference>
<protein>
    <submittedName>
        <fullName evidence="27">Dynein heavy chain 10, axonemal</fullName>
    </submittedName>
</protein>
<dbReference type="InterPro" id="IPR043157">
    <property type="entry name" value="Dynein_AAA1S"/>
</dbReference>
<dbReference type="Gene3D" id="6.10.140.1060">
    <property type="match status" value="1"/>
</dbReference>
<feature type="domain" description="Dynein heavy chain AAA 5 extension" evidence="22">
    <location>
        <begin position="2277"/>
        <end position="2415"/>
    </location>
</feature>
<dbReference type="InterPro" id="IPR041466">
    <property type="entry name" value="Dynein_AAA5_ext"/>
</dbReference>
<dbReference type="Gene3D" id="3.10.490.20">
    <property type="match status" value="1"/>
</dbReference>
<evidence type="ECO:0000313" key="27">
    <source>
        <dbReference type="RefSeq" id="XP_015172670.1"/>
    </source>
</evidence>
<keyword evidence="26" id="KW-1185">Reference proteome</keyword>
<feature type="domain" description="Dynein heavy chain linker" evidence="17">
    <location>
        <begin position="1230"/>
        <end position="1634"/>
    </location>
</feature>
<dbReference type="Pfam" id="PF12781">
    <property type="entry name" value="AAA_9"/>
    <property type="match status" value="1"/>
</dbReference>
<dbReference type="Gene3D" id="1.20.58.1120">
    <property type="match status" value="1"/>
</dbReference>
<evidence type="ECO:0000259" key="20">
    <source>
        <dbReference type="Pfam" id="PF12780"/>
    </source>
</evidence>
<evidence type="ECO:0000256" key="9">
    <source>
        <dbReference type="ARBA" id="ARBA00023054"/>
    </source>
</evidence>
<dbReference type="SUPFAM" id="SSF52540">
    <property type="entry name" value="P-loop containing nucleoside triphosphate hydrolases"/>
    <property type="match status" value="4"/>
</dbReference>
<evidence type="ECO:0000259" key="22">
    <source>
        <dbReference type="Pfam" id="PF17852"/>
    </source>
</evidence>
<evidence type="ECO:0000256" key="5">
    <source>
        <dbReference type="ARBA" id="ARBA00022737"/>
    </source>
</evidence>
<proteinExistence type="inferred from homology"/>
<feature type="domain" description="Dynein heavy chain hydrolytic ATP-binding dynein motor region" evidence="18">
    <location>
        <begin position="1771"/>
        <end position="2097"/>
    </location>
</feature>
<dbReference type="InterPro" id="IPR035699">
    <property type="entry name" value="AAA_6"/>
</dbReference>
<dbReference type="InterPro" id="IPR013594">
    <property type="entry name" value="Dynein_heavy_tail"/>
</dbReference>
<dbReference type="Pfam" id="PF18198">
    <property type="entry name" value="AAA_lid_11"/>
    <property type="match status" value="1"/>
</dbReference>
<dbReference type="InterPro" id="IPR042219">
    <property type="entry name" value="AAA_lid_11_sf"/>
</dbReference>
<dbReference type="Gene3D" id="3.20.180.20">
    <property type="entry name" value="Dynein heavy chain, N-terminal domain 2"/>
    <property type="match status" value="1"/>
</dbReference>
<evidence type="ECO:0000259" key="19">
    <source>
        <dbReference type="Pfam" id="PF12777"/>
    </source>
</evidence>
<dbReference type="Pfam" id="PF12774">
    <property type="entry name" value="AAA_6"/>
    <property type="match status" value="1"/>
</dbReference>
<dbReference type="Gene3D" id="3.40.50.300">
    <property type="entry name" value="P-loop containing nucleotide triphosphate hydrolases"/>
    <property type="match status" value="5"/>
</dbReference>
<dbReference type="Gene3D" id="1.20.920.20">
    <property type="match status" value="1"/>
</dbReference>
<organism evidence="26 27">
    <name type="scientific">Polistes dominula</name>
    <name type="common">European paper wasp</name>
    <name type="synonym">Vespa dominula</name>
    <dbReference type="NCBI Taxonomy" id="743375"/>
    <lineage>
        <taxon>Eukaryota</taxon>
        <taxon>Metazoa</taxon>
        <taxon>Ecdysozoa</taxon>
        <taxon>Arthropoda</taxon>
        <taxon>Hexapoda</taxon>
        <taxon>Insecta</taxon>
        <taxon>Pterygota</taxon>
        <taxon>Neoptera</taxon>
        <taxon>Endopterygota</taxon>
        <taxon>Hymenoptera</taxon>
        <taxon>Apocrita</taxon>
        <taxon>Aculeata</taxon>
        <taxon>Vespoidea</taxon>
        <taxon>Vespidae</taxon>
        <taxon>Polistinae</taxon>
        <taxon>Polistini</taxon>
        <taxon>Polistes</taxon>
    </lineage>
</organism>
<keyword evidence="5" id="KW-0677">Repeat</keyword>
<feature type="domain" description="Dynein heavy chain coiled coil stalk" evidence="19">
    <location>
        <begin position="3055"/>
        <end position="3388"/>
    </location>
</feature>
<feature type="domain" description="Dynein heavy chain 3 AAA+ lid" evidence="23">
    <location>
        <begin position="2634"/>
        <end position="2722"/>
    </location>
</feature>
<evidence type="ECO:0000256" key="2">
    <source>
        <dbReference type="ARBA" id="ARBA00008887"/>
    </source>
</evidence>
<feature type="coiled-coil region" evidence="14">
    <location>
        <begin position="723"/>
        <end position="754"/>
    </location>
</feature>
<dbReference type="InterPro" id="IPR042222">
    <property type="entry name" value="Dynein_2_N"/>
</dbReference>
<dbReference type="PANTHER" id="PTHR22878:SF63">
    <property type="entry name" value="DYNEIN AXONEMAL HEAVY CHAIN 10"/>
    <property type="match status" value="1"/>
</dbReference>
<dbReference type="RefSeq" id="XP_015172670.1">
    <property type="nucleotide sequence ID" value="XM_015317184.1"/>
</dbReference>
<dbReference type="Pfam" id="PF12780">
    <property type="entry name" value="AAA_8"/>
    <property type="match status" value="1"/>
</dbReference>
<dbReference type="Gene3D" id="1.10.8.1220">
    <property type="match status" value="1"/>
</dbReference>
<keyword evidence="6" id="KW-0547">Nucleotide-binding</keyword>
<dbReference type="Pfam" id="PF17852">
    <property type="entry name" value="Dynein_AAA_lid"/>
    <property type="match status" value="1"/>
</dbReference>
<dbReference type="InterPro" id="IPR041589">
    <property type="entry name" value="DNAH3_AAA_lid_1"/>
</dbReference>
<evidence type="ECO:0000256" key="6">
    <source>
        <dbReference type="ARBA" id="ARBA00022741"/>
    </source>
</evidence>
<dbReference type="InterPro" id="IPR024317">
    <property type="entry name" value="Dynein_heavy_chain_D4_dom"/>
</dbReference>
<evidence type="ECO:0000256" key="8">
    <source>
        <dbReference type="ARBA" id="ARBA00023017"/>
    </source>
</evidence>
<dbReference type="PANTHER" id="PTHR22878">
    <property type="entry name" value="DYNEIN HEAVY CHAIN 6, AXONEMAL-LIKE-RELATED"/>
    <property type="match status" value="1"/>
</dbReference>
<keyword evidence="11" id="KW-0505">Motor protein</keyword>
<dbReference type="Gene3D" id="1.10.8.710">
    <property type="match status" value="1"/>
</dbReference>
<feature type="domain" description="Dynein heavy chain region D6 P-loop" evidence="15">
    <location>
        <begin position="3882"/>
        <end position="3994"/>
    </location>
</feature>
<evidence type="ECO:0000256" key="12">
    <source>
        <dbReference type="ARBA" id="ARBA00023212"/>
    </source>
</evidence>
<keyword evidence="3" id="KW-0963">Cytoplasm</keyword>
<evidence type="ECO:0000256" key="11">
    <source>
        <dbReference type="ARBA" id="ARBA00023175"/>
    </source>
</evidence>
<evidence type="ECO:0000259" key="21">
    <source>
        <dbReference type="Pfam" id="PF12781"/>
    </source>
</evidence>
<dbReference type="InterPro" id="IPR041658">
    <property type="entry name" value="AAA_lid_11"/>
</dbReference>
<dbReference type="Gene3D" id="1.10.8.720">
    <property type="entry name" value="Region D6 of dynein motor"/>
    <property type="match status" value="1"/>
</dbReference>
<dbReference type="InterPro" id="IPR035706">
    <property type="entry name" value="AAA_9"/>
</dbReference>
<feature type="domain" description="Dynein heavy chain ATP-binding dynein motor region" evidence="21">
    <location>
        <begin position="3416"/>
        <end position="3635"/>
    </location>
</feature>
<dbReference type="Gene3D" id="1.20.1270.280">
    <property type="match status" value="1"/>
</dbReference>
<dbReference type="InterPro" id="IPR041228">
    <property type="entry name" value="Dynein_C"/>
</dbReference>
<feature type="domain" description="Dynein heavy chain AAA lid" evidence="24">
    <location>
        <begin position="4025"/>
        <end position="4172"/>
    </location>
</feature>
<evidence type="ECO:0000259" key="17">
    <source>
        <dbReference type="Pfam" id="PF08393"/>
    </source>
</evidence>
<feature type="domain" description="Dynein heavy chain C-terminal" evidence="25">
    <location>
        <begin position="4179"/>
        <end position="4476"/>
    </location>
</feature>
<evidence type="ECO:0000256" key="3">
    <source>
        <dbReference type="ARBA" id="ARBA00022490"/>
    </source>
</evidence>
<dbReference type="InterPro" id="IPR026983">
    <property type="entry name" value="DHC"/>
</dbReference>
<keyword evidence="4" id="KW-0493">Microtubule</keyword>
<comment type="subcellular location">
    <subcellularLocation>
        <location evidence="1">Cytoplasm</location>
        <location evidence="1">Cytoskeleton</location>
        <location evidence="1">Cilium axoneme</location>
    </subcellularLocation>
</comment>
<dbReference type="InterPro" id="IPR043160">
    <property type="entry name" value="Dynein_C_barrel"/>
</dbReference>
<accession>A0ABM1HXI3</accession>
<dbReference type="InterPro" id="IPR042228">
    <property type="entry name" value="Dynein_linker_3"/>
</dbReference>
<dbReference type="GeneID" id="107064485"/>
<dbReference type="InterPro" id="IPR013602">
    <property type="entry name" value="Dynein_heavy_linker"/>
</dbReference>
<dbReference type="InterPro" id="IPR024743">
    <property type="entry name" value="Dynein_HC_stalk"/>
</dbReference>
<evidence type="ECO:0000259" key="24">
    <source>
        <dbReference type="Pfam" id="PF18198"/>
    </source>
</evidence>
<dbReference type="Pfam" id="PF03028">
    <property type="entry name" value="Dynein_heavy"/>
    <property type="match status" value="1"/>
</dbReference>
<keyword evidence="8" id="KW-0243">Dynein</keyword>
<evidence type="ECO:0000259" key="15">
    <source>
        <dbReference type="Pfam" id="PF03028"/>
    </source>
</evidence>
<sequence length="4479" mass="519024">MLNEILDTYFFAFNASRALQHTESDILLTIPKIPELESSTVPDEVLLNNKYIIDQLEEVIMSWGTHIQLVLKSYINKLAEDKGPIAEYHYWHERETGLSILVEQLKIPIIQRMLKLLNKILSPIPSAFNHFKNELWKYYNEARDNTKFLLTIMRHFKLISHTDKFKQINNVIPSLLNGLKMMWILSSYYSSEDKMMSLFERISWQLCQNIRTNLSIDKLFNYPLEIVLQKSKDAHEMMKNWKISYLKTRDDIEYTGKGARWEFDQKRLFQETEYIAGVCKDINVVANVIQDFYNIFGTDLKSIIYEPAHIDTIIKRVGLLLEPFKLAEFDVFSPFNKENWEATILRFNTEVSYLENDAKFFIDECFKVLINSKDALKMLFKFKDRKTRVAIRDILSSKFEMTMQQFSKEIGSVENIYNRGKRNPPLLTYHPPIAGAIFWARQLFYSLKGSVLYFQDIQELKHKKLKLMGFSQYLDISKQLKSFEEMKFNSWIDKAQETINSIMESNVLKVVPIEEESEEDEVKLKNGAILRTHKRLKGREQMPVGILHKLDQLMSKPSIDTLSSIGGSKAISIRGGSRSIHSQKGQKTTSVISVQSKQNAFTQKQKYIDFMQDSTLIECQLRFEINFNWEIFEIIREAELMEQLGFNLPDIIRNIGIQKNRLRTDMEAVEKMINEYNVIIDKLDKSDIQLLKNTLLSIEKHIQPGIIRFNWNSLSIIDYTTLCEKLLKNLKSIVEQINQLKKELDERITSEIQNYNLVSVNMQSDASSIKESNNGGDANLLPCKEFFIEIETHRTELICAMLKAYHSTSPMLLKIESLVEGTSTGRSPTMRLLYEKYEKHLFAAFITCMAKNMEFLNKILSDNKVTFQVDAVLVASEVILRPSPNEMNNIIVHNVQDLLERLKIFPRWMNGTCIECKPQRKNSSEELLTVSFFEDVMSIQVINDLIIAIQDTAYKISADCWKYLQKWKKYSNLWTFDKTVAGEKFASTKPTLRQYDEKFTFYGGILDELDDMERNIDISCIRINLKPLMRGIEQHAMEWKQVLGNFLLTETMKKMNEFKELMEQYRNKVELVITGLERFTMIMQAISDIKKMAIQAEVQYMSYQETFKTLYAHGIVFSEMDEKMAYDIQTDWESLYLGALYRASTIITTREKFAQMIQDQIIEFNNELAKFIEDFLNNGPGSVGDNLDLGVQKMTEYGKLIEKYDEKRHNLTNSQMLFDLDPADYTAFFKVQEDYEGMKTLFSLYKEQKDARSEWAQTLWVNLNPQQLLDGMEHFIKQFQRFPKAVKKLNIGQTLEINMRNFKNSVPLFVELKNEAMRERHWMDLMQRTGQYFDMNPDRFTLENMFAMDLGRYQEIAQSIVTNAIKELAIEKGVKEIAEIWKNTEFTVIRHFKGLEDRGFILGPIDELNQILEDNMLNVSSMAASQFIGPFLNVVQNWEKTMHTISEVLELWMQLQQKWLYLEGIFVGGDIRLQLPEEARKFDDIDKAYRKIMMDTSRKLNVHDCCTIQGRKDEFMSMIAGLDRCQKSLTDYLNSKRIIFPRFNFISDDELLSILGSSDPSVIQEHIGKMFDNLDKLSFNLNEEKRNVVTALVSCEKEIMELKHSVSVEGNIENWMVLVLNEMKISNRYLTKKAVYDYGKIRRPRSEWILDFQGMMILAANQIWWTAEVENVFNKISMGKKQAMKEYLQQLNNQLDEVVSLMGSDLLTNNDRKKLDALLTIDVHIRDIIEGFVRDSIIDPMEFEWESQLRFYWVHDLDNMWIYQCTGAFEYGYEYMGLNGRLVVTPLTDRIYLTLTQALSMHLGGAPAGPAGTGKTETTKDLAKALGLLCIVTNCGEGMDYIAIGKTLSGLVQCGAWGCFDEFNRIDVSVLSVISTQLQTIRSALQMKSKHFTFEDYDIPLDTKVGIFITMNPGYAGRTELPESVKALFRPVVCVVPDNELICQIKLFSAGFLTAKILAKKMAVLHKLAQEQLSKQTHYDFGLRAMKSVLNMAGQLKRTSGDLAENLVLMRALRDMNLPKFIYDDVPLFLGLITDLFPDLDCPRVEYPDFNRAAIKMLEEHNYIVLTEQLEKITQLYEVMMSRHSTMIVGPTGGGKTVIIEILCMAQTYLNIPTSLQILNPKAYTVVELYGILDPITREWTDGLLSNIFREVNKPLDSEQEDKKYILFDGDVDALWIENMNSVMDDNKLLTLPNQERIKLQNHCNLLFEVGDLLYASPATVSRAGMVYVDPKNLGYQPYIDKWIKSKNEDDQQFLAKMCEKYVHGALNLIIEGMMGLQRVKPLQMIIPQTNLNMVIQLSYVFDGLYSLLQADEEVLKSKSYLTDQDEQPIQYEYTATREDLLEAMYIQSCYYSLGASLVENARKTFDDYMKKTTGFMLVEDTTEKPATIRYIPILFYTLYEYFLDIHKKIWIPWKWLVPLYVHDRLKNFSEILVPTEDSCRAIWFINLMNNLQRPTLLVGETGTSKTAIIHNFLRTIDSDKYKKLPINFSSRTTSMDVQKSIESAVEKRSREIYGPPPGKKLIIFIDDMNMPMVDTYGTQQPIAFLKLLLGRSGFYGRGKDLNWKYIKDICYLAAMGKPGGGRKEVDPRFISMFSVYNVTFPMNETLHYIYKSILKGHLEIFPEEVQSTVDNIVHITLELYQIVLTELLPTPSKFHYIFNMRDLSRIMAGVLQSHPDYFPTVERFVRLWRNEFTRVICDRLITEDDKNLIKEHIANKIKDVWEEKPALIKYTLRDPLLFGDFRNACYEDEPRYYEDLLDYEAVYNLLLEIYEEYNERNIAKLQMVLFNDALEHLTRVHRILRMHRGHALVVGTSGSGKQSIIRLASFAANSSIFEINLSRGYNENTFREDLKRLYNMIGVENKKIVFLFSASHIINESFLELINNILMTGLVLALFTDEEKDIIITSCRDNALTAGFDITRESVWAFFEKSCIDNLRIALSMNLADELLRIRCRNYPGLVNSTTIDWMFPWPDQALIAVANVTLRDNPNLPQEYREDIVLHMVHVHKSVIERYTVDFLVKLRRKNYVTPKDYLNFINTFLRLLIEKRDYIKTQCDRLTGGLQKIEEASITLAELNKILAVQRVKVADQTRNCEQLLSSIGESTDIAMEKKEQSVNKQKEIEEKRKLIGKEESEAKVALAAAQPALDAARLALGELDKSDITEIRSFATPPKPVQIVSECVAILRGIKDISWKGAKGMMNDPSFLRLLQEMNCEQITQRQQQAVRAHLRKSTKMDQMESISKAGYGLYKFVLAVLDYCAVYREVKPKMERVQMLQIESERAQKALEKEERELKRIEKIIEDLNVKYESAMTEKQKLQEETNLLQRRLIAADKLIGGLSSENIRWQKELKELHEEEEKIIGNCLLSSGFLAYCGPFSYEFRNDMIYNDWSRSIAERRIPLSEPFNIQTQLSDDVEISKWTSEGLPPDELSIQNGILTLKASRFPLCIDPQQQALEWIKKKERNKNLKIISFADADFLKQVELAIKYGLPILFQDVDEVDPVLNNVISKNIQSIGGRTFVMLGSKEVDYDPRFRIYLTTKMSNPIFNPAVYSKAIVINYTVTTAGLEDQLLSVVVRIERPDIEEQRERLITEISENKNLLRQLENSLLREISTNKGNMLDNIDLIETLENTKSSASEVTTKLFLGEVTAVDLNKLRDGYRPVAKRGAILFFVLTELPTVNTMYQYSLNNYIEVFILSLRKALPDPTLVKRLRNIIPILTKNVYDYGCTGIFEKHKILYSFKICIDIEQSVNNVKQQQLDFFIKGCVTTKMSSRVNPIKWLPSSGWEDLLKLANDFPETFANLPDNITENMDQWKNWYDMDDPESQEFPSNYSAVLKPFEKLMLIRCFRVDRVYRAVINYITEVMGEEYVTPPHVNLDLIFQQSTAMMPIILILSPGSDPTSQLMKLAERYGFGGGKFRYLSLGQNQEKNAIELLETAIFRGQWLMLQNGHLLLDFIKELESHLDNLEKPHPDFRLWLTTEPTPDFPIGILQQSVKVVTEPPNGLKLNLQNTYLKMPPQTLENCNHPAYKHLIYVLAFYHAVVQERRKYDKIGWNISYDFNESDFNVCTSIIDTYLSKALKFNDTRIPWNSLKYLIGEVMYGGRVIDSYDRRVSETYMNEFFGDFLFNTFQPFHFYQDNYVDYVIPPEGDHEAYLNFIEELPLVNTPAVFGLHSNAEIGYFNQATRELWANLIELQPQTAISTTGISKEEFIDNIAKDILERIPLEFDLNKVKKNFGVGVTPSTIVLFQELERINKLINTISRTLSQLRKAIAGEIEMDSILDNISIALYNGILPKEWLRLAPDTRKNLANWMDHFQKRITQYTDWSGANEPIVMWLSGLHVPETYLAALVQITCRRNNWPLDHSLIYTTVTKFTKVDAIEEKPEQGCYIHGLYLEGARWDVEENCLKRSYPKILTEKLPILLVIPIQAHRLKLQNTVKTPVYTTSNRRDAMGKGLIFEADLSTEEHVSHWILQGVCLLLNTD</sequence>
<keyword evidence="13" id="KW-0966">Cell projection</keyword>
<dbReference type="Pfam" id="PF18199">
    <property type="entry name" value="Dynein_C"/>
    <property type="match status" value="1"/>
</dbReference>
<name>A0ABM1HXI3_POLDO</name>
<evidence type="ECO:0000256" key="4">
    <source>
        <dbReference type="ARBA" id="ARBA00022701"/>
    </source>
</evidence>
<evidence type="ECO:0000256" key="1">
    <source>
        <dbReference type="ARBA" id="ARBA00004430"/>
    </source>
</evidence>
<reference evidence="27" key="1">
    <citation type="submission" date="2025-08" db="UniProtKB">
        <authorList>
            <consortium name="RefSeq"/>
        </authorList>
    </citation>
    <scope>IDENTIFICATION</scope>
    <source>
        <tissue evidence="27">Whole body</tissue>
    </source>
</reference>
<evidence type="ECO:0000256" key="10">
    <source>
        <dbReference type="ARBA" id="ARBA00023069"/>
    </source>
</evidence>
<keyword evidence="7" id="KW-0067">ATP-binding</keyword>
<evidence type="ECO:0000313" key="26">
    <source>
        <dbReference type="Proteomes" id="UP000694924"/>
    </source>
</evidence>
<keyword evidence="10" id="KW-0969">Cilium</keyword>
<dbReference type="Pfam" id="PF08385">
    <property type="entry name" value="DHC_N1"/>
    <property type="match status" value="2"/>
</dbReference>
<dbReference type="Proteomes" id="UP000694924">
    <property type="component" value="Unplaced"/>
</dbReference>
<dbReference type="Pfam" id="PF12775">
    <property type="entry name" value="AAA_7"/>
    <property type="match status" value="1"/>
</dbReference>
<feature type="coiled-coil region" evidence="14">
    <location>
        <begin position="3270"/>
        <end position="3353"/>
    </location>
</feature>
<dbReference type="Gene3D" id="1.20.140.100">
    <property type="entry name" value="Dynein heavy chain, N-terminal domain 2"/>
    <property type="match status" value="1"/>
</dbReference>
<dbReference type="Pfam" id="PF12777">
    <property type="entry name" value="MT"/>
    <property type="match status" value="1"/>
</dbReference>
<feature type="domain" description="Dynein heavy chain tail" evidence="16">
    <location>
        <begin position="53"/>
        <end position="512"/>
    </location>
</feature>
<dbReference type="InterPro" id="IPR027417">
    <property type="entry name" value="P-loop_NTPase"/>
</dbReference>
<feature type="domain" description="Dynein heavy chain tail" evidence="16">
    <location>
        <begin position="600"/>
        <end position="719"/>
    </location>
</feature>
<evidence type="ECO:0000259" key="16">
    <source>
        <dbReference type="Pfam" id="PF08385"/>
    </source>
</evidence>
<evidence type="ECO:0000259" key="18">
    <source>
        <dbReference type="Pfam" id="PF12774"/>
    </source>
</evidence>
<evidence type="ECO:0000256" key="7">
    <source>
        <dbReference type="ARBA" id="ARBA00022840"/>
    </source>
</evidence>
<keyword evidence="12" id="KW-0206">Cytoskeleton</keyword>
<dbReference type="Pfam" id="PF17857">
    <property type="entry name" value="AAA_lid_1"/>
    <property type="match status" value="1"/>
</dbReference>
<evidence type="ECO:0000259" key="23">
    <source>
        <dbReference type="Pfam" id="PF17857"/>
    </source>
</evidence>
<keyword evidence="9 14" id="KW-0175">Coiled coil</keyword>
<gene>
    <name evidence="27" type="primary">LOC107064485</name>
</gene>